<sequence>MKSKLFKIGLDKHLALVLMAMIMLCSGCSSLNIGADPAKKPFTIVVLPDTQNYADVREKWAQSHFNIPDQRFCFYEQTKWIKNNKKKLNIQMVAHVGDIVQYDYPDEWAIADTAFTTIDNTVPYILSLGNHDMGCEIKPGTAHSRETKVNNYFPPSRFENNPIYQYGGNLDNRSDNYFLTFEEAGMKFLMLSLEFKPRDEALAWANKVVAAHPNHQCIIVTHAYLMKNGQRFTSLNYDIEGNAGEEMWEKLVSLHKNIFMVVCGHTEPNARLVSKGVHGNNVYQLLSDFQFEKGGQGFLRIMKFYPEEKRIDVSTYSPVLKEYKEDPRNKFSLEFNLEQD</sequence>
<keyword evidence="4" id="KW-1185">Reference proteome</keyword>
<dbReference type="PANTHER" id="PTHR43143">
    <property type="entry name" value="METALLOPHOSPHOESTERASE, CALCINEURIN SUPERFAMILY"/>
    <property type="match status" value="1"/>
</dbReference>
<feature type="domain" description="Calcineurin-like phosphoesterase" evidence="2">
    <location>
        <begin position="43"/>
        <end position="266"/>
    </location>
</feature>
<feature type="signal peptide" evidence="1">
    <location>
        <begin position="1"/>
        <end position="31"/>
    </location>
</feature>
<reference evidence="3" key="1">
    <citation type="journal article" date="2014" name="Int. J. Syst. Evol. Microbiol.">
        <title>Complete genome sequence of Corynebacterium casei LMG S-19264T (=DSM 44701T), isolated from a smear-ripened cheese.</title>
        <authorList>
            <consortium name="US DOE Joint Genome Institute (JGI-PGF)"/>
            <person name="Walter F."/>
            <person name="Albersmeier A."/>
            <person name="Kalinowski J."/>
            <person name="Ruckert C."/>
        </authorList>
    </citation>
    <scope>NUCLEOTIDE SEQUENCE</scope>
    <source>
        <strain evidence="3">NBRC 108769</strain>
    </source>
</reference>
<dbReference type="RefSeq" id="WP_235293854.1">
    <property type="nucleotide sequence ID" value="NZ_BSOH01000010.1"/>
</dbReference>
<gene>
    <name evidence="3" type="ORF">GCM10007940_18850</name>
</gene>
<organism evidence="3 4">
    <name type="scientific">Portibacter lacus</name>
    <dbReference type="NCBI Taxonomy" id="1099794"/>
    <lineage>
        <taxon>Bacteria</taxon>
        <taxon>Pseudomonadati</taxon>
        <taxon>Bacteroidota</taxon>
        <taxon>Saprospiria</taxon>
        <taxon>Saprospirales</taxon>
        <taxon>Haliscomenobacteraceae</taxon>
        <taxon>Portibacter</taxon>
    </lineage>
</organism>
<dbReference type="InterPro" id="IPR051918">
    <property type="entry name" value="STPP_CPPED1"/>
</dbReference>
<proteinExistence type="predicted"/>
<evidence type="ECO:0000313" key="3">
    <source>
        <dbReference type="EMBL" id="GLR17270.1"/>
    </source>
</evidence>
<comment type="caution">
    <text evidence="3">The sequence shown here is derived from an EMBL/GenBank/DDBJ whole genome shotgun (WGS) entry which is preliminary data.</text>
</comment>
<evidence type="ECO:0000259" key="2">
    <source>
        <dbReference type="Pfam" id="PF00149"/>
    </source>
</evidence>
<dbReference type="InterPro" id="IPR004843">
    <property type="entry name" value="Calcineurin-like_PHP"/>
</dbReference>
<dbReference type="Pfam" id="PF00149">
    <property type="entry name" value="Metallophos"/>
    <property type="match status" value="1"/>
</dbReference>
<evidence type="ECO:0000256" key="1">
    <source>
        <dbReference type="SAM" id="SignalP"/>
    </source>
</evidence>
<dbReference type="Gene3D" id="3.60.21.10">
    <property type="match status" value="1"/>
</dbReference>
<dbReference type="InterPro" id="IPR029052">
    <property type="entry name" value="Metallo-depent_PP-like"/>
</dbReference>
<evidence type="ECO:0000313" key="4">
    <source>
        <dbReference type="Proteomes" id="UP001156666"/>
    </source>
</evidence>
<dbReference type="GO" id="GO:0016787">
    <property type="term" value="F:hydrolase activity"/>
    <property type="evidence" value="ECO:0007669"/>
    <property type="project" value="InterPro"/>
</dbReference>
<keyword evidence="1" id="KW-0732">Signal</keyword>
<protein>
    <submittedName>
        <fullName evidence="3">Metallophosphatase</fullName>
    </submittedName>
</protein>
<dbReference type="AlphaFoldDB" id="A0AA37SSN4"/>
<dbReference type="PANTHER" id="PTHR43143:SF5">
    <property type="entry name" value="SECRETED PROTEIN"/>
    <property type="match status" value="1"/>
</dbReference>
<feature type="chain" id="PRO_5041302482" evidence="1">
    <location>
        <begin position="32"/>
        <end position="340"/>
    </location>
</feature>
<accession>A0AA37SSN4</accession>
<dbReference type="SUPFAM" id="SSF56300">
    <property type="entry name" value="Metallo-dependent phosphatases"/>
    <property type="match status" value="1"/>
</dbReference>
<dbReference type="Proteomes" id="UP001156666">
    <property type="component" value="Unassembled WGS sequence"/>
</dbReference>
<reference evidence="3" key="2">
    <citation type="submission" date="2023-01" db="EMBL/GenBank/DDBJ databases">
        <title>Draft genome sequence of Portibacter lacus strain NBRC 108769.</title>
        <authorList>
            <person name="Sun Q."/>
            <person name="Mori K."/>
        </authorList>
    </citation>
    <scope>NUCLEOTIDE SEQUENCE</scope>
    <source>
        <strain evidence="3">NBRC 108769</strain>
    </source>
</reference>
<dbReference type="EMBL" id="BSOH01000010">
    <property type="protein sequence ID" value="GLR17270.1"/>
    <property type="molecule type" value="Genomic_DNA"/>
</dbReference>
<name>A0AA37SSN4_9BACT</name>